<protein>
    <recommendedName>
        <fullName evidence="3">Sporulation protein YqfC</fullName>
    </recommendedName>
</protein>
<dbReference type="Gene3D" id="2.60.40.2000">
    <property type="match status" value="1"/>
</dbReference>
<dbReference type="InterPro" id="IPR022476">
    <property type="entry name" value="Spore_YabP/YqfC"/>
</dbReference>
<evidence type="ECO:0000313" key="1">
    <source>
        <dbReference type="EMBL" id="SPF32623.1"/>
    </source>
</evidence>
<accession>A0A2U3JYW9</accession>
<dbReference type="InterPro" id="IPR038705">
    <property type="entry name" value="YabP_sf"/>
</dbReference>
<sequence length="91" mass="10404">MFRKFKRNVGDVLDFPPDVVGEGPKITIIGRQQILVENYISVITFSDEEIRLETTEGDVCFKGKGLELKVLLATELRIEGELFALSFREER</sequence>
<reference evidence="2" key="1">
    <citation type="submission" date="2018-02" db="EMBL/GenBank/DDBJ databases">
        <authorList>
            <person name="Hausmann B."/>
        </authorList>
    </citation>
    <scope>NUCLEOTIDE SEQUENCE [LARGE SCALE GENOMIC DNA]</scope>
    <source>
        <strain evidence="2">Peat soil MAG SbF1</strain>
    </source>
</reference>
<dbReference type="Pfam" id="PF07873">
    <property type="entry name" value="YabP"/>
    <property type="match status" value="1"/>
</dbReference>
<proteinExistence type="predicted"/>
<evidence type="ECO:0008006" key="3">
    <source>
        <dbReference type="Google" id="ProtNLM"/>
    </source>
</evidence>
<dbReference type="OrthoDB" id="2989236at2"/>
<gene>
    <name evidence="1" type="ORF">SBF1_1130013</name>
</gene>
<evidence type="ECO:0000313" key="2">
    <source>
        <dbReference type="Proteomes" id="UP000238916"/>
    </source>
</evidence>
<name>A0A2U3JYW9_9FIRM</name>
<dbReference type="Proteomes" id="UP000238916">
    <property type="component" value="Unassembled WGS sequence"/>
</dbReference>
<dbReference type="AlphaFoldDB" id="A0A2U3JYW9"/>
<organism evidence="1 2">
    <name type="scientific">Candidatus Desulfosporosinus infrequens</name>
    <dbReference type="NCBI Taxonomy" id="2043169"/>
    <lineage>
        <taxon>Bacteria</taxon>
        <taxon>Bacillati</taxon>
        <taxon>Bacillota</taxon>
        <taxon>Clostridia</taxon>
        <taxon>Eubacteriales</taxon>
        <taxon>Desulfitobacteriaceae</taxon>
        <taxon>Desulfosporosinus</taxon>
    </lineage>
</organism>
<dbReference type="EMBL" id="OMOF01000017">
    <property type="protein sequence ID" value="SPF32623.1"/>
    <property type="molecule type" value="Genomic_DNA"/>
</dbReference>